<accession>A0A0K2U4P6</accession>
<reference evidence="1" key="1">
    <citation type="submission" date="2014-05" db="EMBL/GenBank/DDBJ databases">
        <authorList>
            <person name="Chronopoulou M."/>
        </authorList>
    </citation>
    <scope>NUCLEOTIDE SEQUENCE</scope>
    <source>
        <tissue evidence="1">Whole organism</tissue>
    </source>
</reference>
<dbReference type="EMBL" id="HACA01015918">
    <property type="protein sequence ID" value="CDW33279.1"/>
    <property type="molecule type" value="Transcribed_RNA"/>
</dbReference>
<protein>
    <submittedName>
        <fullName evidence="1">Uncharacterized protein</fullName>
    </submittedName>
</protein>
<proteinExistence type="predicted"/>
<evidence type="ECO:0000313" key="1">
    <source>
        <dbReference type="EMBL" id="CDW33279.1"/>
    </source>
</evidence>
<organism evidence="1">
    <name type="scientific">Lepeophtheirus salmonis</name>
    <name type="common">Salmon louse</name>
    <name type="synonym">Caligus salmonis</name>
    <dbReference type="NCBI Taxonomy" id="72036"/>
    <lineage>
        <taxon>Eukaryota</taxon>
        <taxon>Metazoa</taxon>
        <taxon>Ecdysozoa</taxon>
        <taxon>Arthropoda</taxon>
        <taxon>Crustacea</taxon>
        <taxon>Multicrustacea</taxon>
        <taxon>Hexanauplia</taxon>
        <taxon>Copepoda</taxon>
        <taxon>Siphonostomatoida</taxon>
        <taxon>Caligidae</taxon>
        <taxon>Lepeophtheirus</taxon>
    </lineage>
</organism>
<dbReference type="AlphaFoldDB" id="A0A0K2U4P6"/>
<name>A0A0K2U4P6_LEPSM</name>
<sequence length="36" mass="4293">MWAEFKVTVSDNFDNFILLDFYTPNSPDLNPMEFFS</sequence>